<feature type="domain" description="PpiC" evidence="8">
    <location>
        <begin position="171"/>
        <end position="272"/>
    </location>
</feature>
<evidence type="ECO:0000256" key="6">
    <source>
        <dbReference type="ARBA" id="ARBA00023235"/>
    </source>
</evidence>
<gene>
    <name evidence="7 9" type="primary">surA</name>
    <name evidence="9" type="ORF">ERCILAFE3058_626</name>
</gene>
<evidence type="ECO:0000256" key="3">
    <source>
        <dbReference type="ARBA" id="ARBA00022764"/>
    </source>
</evidence>
<dbReference type="Pfam" id="PF09312">
    <property type="entry name" value="SurA_N"/>
    <property type="match status" value="1"/>
</dbReference>
<proteinExistence type="inferred from homology"/>
<comment type="domain">
    <text evidence="7">The PPIase activity resides only in the second parvulin domain. The N-terminal region and the C-terminal tail are necessary and sufficient for the chaperone activity of SurA. The PPIase activity is dispensable for SurA to function as a chaperone. The N-terminal region and the C-terminal tail are also required for porin recognition.</text>
</comment>
<comment type="catalytic activity">
    <reaction evidence="7">
        <text>[protein]-peptidylproline (omega=180) = [protein]-peptidylproline (omega=0)</text>
        <dbReference type="Rhea" id="RHEA:16237"/>
        <dbReference type="Rhea" id="RHEA-COMP:10747"/>
        <dbReference type="Rhea" id="RHEA-COMP:10748"/>
        <dbReference type="ChEBI" id="CHEBI:83833"/>
        <dbReference type="ChEBI" id="CHEBI:83834"/>
        <dbReference type="EC" id="5.2.1.8"/>
    </reaction>
</comment>
<dbReference type="GO" id="GO:0043165">
    <property type="term" value="P:Gram-negative-bacterium-type cell outer membrane assembly"/>
    <property type="evidence" value="ECO:0007669"/>
    <property type="project" value="InterPro"/>
</dbReference>
<keyword evidence="4 7" id="KW-0697">Rotamase</keyword>
<dbReference type="AlphaFoldDB" id="A0A451DDI3"/>
<comment type="function">
    <text evidence="7">Chaperone involved in the correct folding and assembly of outer membrane proteins. Recognizes specific patterns of aromatic residues and the orientation of their side chains, which are found more frequently in integral outer membrane proteins. May act in both early periplasmic and late outer membrane-associated steps of protein maturation.</text>
</comment>
<keyword evidence="3 7" id="KW-0574">Periplasm</keyword>
<dbReference type="InterPro" id="IPR023034">
    <property type="entry name" value="PPIase_SurA"/>
</dbReference>
<organism evidence="9 10">
    <name type="scientific">Candidatus Erwinia haradaeae</name>
    <dbReference type="NCBI Taxonomy" id="1922217"/>
    <lineage>
        <taxon>Bacteria</taxon>
        <taxon>Pseudomonadati</taxon>
        <taxon>Pseudomonadota</taxon>
        <taxon>Gammaproteobacteria</taxon>
        <taxon>Enterobacterales</taxon>
        <taxon>Erwiniaceae</taxon>
        <taxon>Erwinia</taxon>
    </lineage>
</organism>
<keyword evidence="2 7" id="KW-0677">Repeat</keyword>
<evidence type="ECO:0000313" key="9">
    <source>
        <dbReference type="EMBL" id="VFP84541.1"/>
    </source>
</evidence>
<dbReference type="GO" id="GO:0050821">
    <property type="term" value="P:protein stabilization"/>
    <property type="evidence" value="ECO:0007669"/>
    <property type="project" value="InterPro"/>
</dbReference>
<feature type="domain" description="PpiC" evidence="8">
    <location>
        <begin position="282"/>
        <end position="381"/>
    </location>
</feature>
<dbReference type="NCBIfam" id="NF008038">
    <property type="entry name" value="PRK10770.1"/>
    <property type="match status" value="1"/>
</dbReference>
<dbReference type="Pfam" id="PF00639">
    <property type="entry name" value="Rotamase"/>
    <property type="match status" value="1"/>
</dbReference>
<evidence type="ECO:0000256" key="7">
    <source>
        <dbReference type="HAMAP-Rule" id="MF_01183"/>
    </source>
</evidence>
<keyword evidence="1 7" id="KW-0732">Signal</keyword>
<dbReference type="PANTHER" id="PTHR47637">
    <property type="entry name" value="CHAPERONE SURA"/>
    <property type="match status" value="1"/>
</dbReference>
<dbReference type="RefSeq" id="WP_157989985.1">
    <property type="nucleotide sequence ID" value="NZ_LR217720.1"/>
</dbReference>
<dbReference type="PROSITE" id="PS50198">
    <property type="entry name" value="PPIC_PPIASE_2"/>
    <property type="match status" value="2"/>
</dbReference>
<dbReference type="EMBL" id="LR217720">
    <property type="protein sequence ID" value="VFP84541.1"/>
    <property type="molecule type" value="Genomic_DNA"/>
</dbReference>
<dbReference type="Gene3D" id="3.10.50.40">
    <property type="match status" value="2"/>
</dbReference>
<evidence type="ECO:0000256" key="2">
    <source>
        <dbReference type="ARBA" id="ARBA00022737"/>
    </source>
</evidence>
<dbReference type="OrthoDB" id="14196at2"/>
<keyword evidence="6 7" id="KW-0413">Isomerase</keyword>
<dbReference type="GO" id="GO:0051082">
    <property type="term" value="F:unfolded protein binding"/>
    <property type="evidence" value="ECO:0007669"/>
    <property type="project" value="UniProtKB-UniRule"/>
</dbReference>
<dbReference type="Gene3D" id="1.10.4030.10">
    <property type="entry name" value="Porin chaperone SurA, peptide-binding domain"/>
    <property type="match status" value="1"/>
</dbReference>
<keyword evidence="5 7" id="KW-0143">Chaperone</keyword>
<evidence type="ECO:0000256" key="4">
    <source>
        <dbReference type="ARBA" id="ARBA00023110"/>
    </source>
</evidence>
<dbReference type="SUPFAM" id="SSF54534">
    <property type="entry name" value="FKBP-like"/>
    <property type="match status" value="2"/>
</dbReference>
<reference evidence="9 10" key="1">
    <citation type="submission" date="2019-02" db="EMBL/GenBank/DDBJ databases">
        <authorList>
            <person name="Manzano-Marin A."/>
            <person name="Manzano-Marin A."/>
        </authorList>
    </citation>
    <scope>NUCLEOTIDE SEQUENCE [LARGE SCALE GENOMIC DNA]</scope>
    <source>
        <strain evidence="9 10">ErCilaricifoliae</strain>
    </source>
</reference>
<dbReference type="InterPro" id="IPR050280">
    <property type="entry name" value="OMP_Chaperone_SurA"/>
</dbReference>
<dbReference type="GO" id="GO:0003755">
    <property type="term" value="F:peptidyl-prolyl cis-trans isomerase activity"/>
    <property type="evidence" value="ECO:0007669"/>
    <property type="project" value="UniProtKB-UniRule"/>
</dbReference>
<dbReference type="GO" id="GO:0030288">
    <property type="term" value="C:outer membrane-bounded periplasmic space"/>
    <property type="evidence" value="ECO:0007669"/>
    <property type="project" value="InterPro"/>
</dbReference>
<evidence type="ECO:0000313" key="10">
    <source>
        <dbReference type="Proteomes" id="UP000294418"/>
    </source>
</evidence>
<dbReference type="HAMAP" id="MF_01183">
    <property type="entry name" value="Chaperone_SurA"/>
    <property type="match status" value="1"/>
</dbReference>
<dbReference type="InterPro" id="IPR015391">
    <property type="entry name" value="SurA_N"/>
</dbReference>
<name>A0A451DDI3_9GAMM</name>
<dbReference type="InterPro" id="IPR000297">
    <property type="entry name" value="PPIase_PpiC"/>
</dbReference>
<dbReference type="GO" id="GO:0006457">
    <property type="term" value="P:protein folding"/>
    <property type="evidence" value="ECO:0007669"/>
    <property type="project" value="UniProtKB-UniRule"/>
</dbReference>
<protein>
    <recommendedName>
        <fullName evidence="7">Chaperone SurA</fullName>
    </recommendedName>
    <alternativeName>
        <fullName evidence="7">Peptidyl-prolyl cis-trans isomerase SurA</fullName>
        <shortName evidence="7">PPIase SurA</shortName>
        <ecNumber evidence="7">5.2.1.8</ecNumber>
    </alternativeName>
    <alternativeName>
        <fullName evidence="7">Rotamase SurA</fullName>
    </alternativeName>
</protein>
<sequence precursor="true">MINWNILLFTVVLIPSMAYSKVQVLDKVVAIVNNSIVLDSDVNRIMQSVQSQAKQFGQSLPDEKEVRFHIINKLITDNIFLQKAEQVGLRVSDSQLDQVIINIAKQNKMSIDQLYKNVADQGLDYFHYREQIRHDMTVLEFRNRELRHRIRILPQEVDSLADQIHLQRRSSVEFNLSSALFPLSGNPTNKQLYDQKNIANEFARKVKDGFDFRRVKIPHVLDEEVIPTREMGWRGVQELPFSFIPELLNAHIDSVIGPIQSRIGWHVLKVNDIRGDIKKNLVTELHAMHIMLKNSPDMSSQQAKQKIFRASEDIKSGKSLHQVSQELYRDVRAVYKGGDLGWVSIGMFDPQFHATLRKMKKGQISNPVHSMFGWHIMYIIGTRTVDQTNDMYKNEAYHLLLNRKFSVALEQWIADERAAAYIQVLP</sequence>
<accession>A0A451DDI3</accession>
<evidence type="ECO:0000259" key="8">
    <source>
        <dbReference type="PROSITE" id="PS50198"/>
    </source>
</evidence>
<dbReference type="EC" id="5.2.1.8" evidence="7"/>
<dbReference type="InterPro" id="IPR046357">
    <property type="entry name" value="PPIase_dom_sf"/>
</dbReference>
<dbReference type="GO" id="GO:0042277">
    <property type="term" value="F:peptide binding"/>
    <property type="evidence" value="ECO:0007669"/>
    <property type="project" value="InterPro"/>
</dbReference>
<dbReference type="PANTHER" id="PTHR47637:SF1">
    <property type="entry name" value="CHAPERONE SURA"/>
    <property type="match status" value="1"/>
</dbReference>
<dbReference type="SUPFAM" id="SSF109998">
    <property type="entry name" value="Triger factor/SurA peptide-binding domain-like"/>
    <property type="match status" value="1"/>
</dbReference>
<dbReference type="InterPro" id="IPR027304">
    <property type="entry name" value="Trigger_fact/SurA_dom_sf"/>
</dbReference>
<evidence type="ECO:0000256" key="5">
    <source>
        <dbReference type="ARBA" id="ARBA00023186"/>
    </source>
</evidence>
<dbReference type="Proteomes" id="UP000294418">
    <property type="component" value="Chromosome"/>
</dbReference>
<evidence type="ECO:0000256" key="1">
    <source>
        <dbReference type="ARBA" id="ARBA00022729"/>
    </source>
</evidence>
<comment type="subcellular location">
    <subcellularLocation>
        <location evidence="7">Periplasm</location>
    </subcellularLocation>
    <text evidence="7">Is capable of associating with the outer membrane.</text>
</comment>